<dbReference type="Proteomes" id="UP001628192">
    <property type="component" value="Unassembled WGS sequence"/>
</dbReference>
<keyword evidence="6" id="KW-1185">Reference proteome</keyword>
<dbReference type="PANTHER" id="PTHR33254">
    <property type="entry name" value="4-HYDROXY-4-METHYL-2-OXOGLUTARATE ALDOLASE 3-RELATED"/>
    <property type="match status" value="1"/>
</dbReference>
<name>A0ABQ0ECC4_9BACT</name>
<dbReference type="InterPro" id="IPR005493">
    <property type="entry name" value="RraA/RraA-like"/>
</dbReference>
<dbReference type="Gene3D" id="3.50.30.40">
    <property type="entry name" value="Ribonuclease E inhibitor RraA/RraA-like"/>
    <property type="match status" value="1"/>
</dbReference>
<dbReference type="Pfam" id="PF03737">
    <property type="entry name" value="RraA-like"/>
    <property type="match status" value="1"/>
</dbReference>
<evidence type="ECO:0000313" key="5">
    <source>
        <dbReference type="EMBL" id="GAB1255242.1"/>
    </source>
</evidence>
<reference evidence="5 6" key="1">
    <citation type="journal article" date="2025" name="Int. J. Syst. Evol. Microbiol.">
        <title>Desulfovibrio falkowii sp. nov., Porphyromonas miyakawae sp. nov., Mediterraneibacter flintii sp. nov. and Owariibacterium komagatae gen. nov., sp. nov., isolated from human faeces.</title>
        <authorList>
            <person name="Hamaguchi T."/>
            <person name="Ohara M."/>
            <person name="Hisatomi A."/>
            <person name="Sekiguchi K."/>
            <person name="Takeda J.I."/>
            <person name="Ueyama J."/>
            <person name="Ito M."/>
            <person name="Nishiwaki H."/>
            <person name="Ogi T."/>
            <person name="Hirayama M."/>
            <person name="Ohkuma M."/>
            <person name="Sakamoto M."/>
            <person name="Ohno K."/>
        </authorList>
    </citation>
    <scope>NUCLEOTIDE SEQUENCE [LARGE SCALE GENOMIC DNA]</scope>
    <source>
        <strain evidence="5 6">13CB8C</strain>
    </source>
</reference>
<accession>A0ABQ0ECC4</accession>
<sequence length="225" mass="24020">MRYAINSSFSRPHPSIIAQYKDLPVADICDALGRNAALPAALRPLGAARMLGTAYTVNLPASQNLLLYYAVDNARPGDVLVVSCAAYEDRAVCGEIMAHLALRRGLAGFVIDGAVRDARALSELSFPVYARAVTPNGPYKDACGEVNVPVGMGNVVITPGDIIVADDDGLVAVRAAEAETVAARAKKITDEGMKKLRRIEENGTLDFSWLYEKLNRSGCAIRGGR</sequence>
<dbReference type="InterPro" id="IPR036704">
    <property type="entry name" value="RraA/RraA-like_sf"/>
</dbReference>
<dbReference type="CDD" id="cd16841">
    <property type="entry name" value="RraA_family"/>
    <property type="match status" value="1"/>
</dbReference>
<organism evidence="5 6">
    <name type="scientific">Desulfovibrio falkowii</name>
    <dbReference type="NCBI Taxonomy" id="3136602"/>
    <lineage>
        <taxon>Bacteria</taxon>
        <taxon>Pseudomonadati</taxon>
        <taxon>Thermodesulfobacteriota</taxon>
        <taxon>Desulfovibrionia</taxon>
        <taxon>Desulfovibrionales</taxon>
        <taxon>Desulfovibrionaceae</taxon>
        <taxon>Desulfovibrio</taxon>
    </lineage>
</organism>
<comment type="cofactor">
    <cofactor evidence="1">
        <name>a divalent metal cation</name>
        <dbReference type="ChEBI" id="CHEBI:60240"/>
    </cofactor>
</comment>
<evidence type="ECO:0000256" key="3">
    <source>
        <dbReference type="ARBA" id="ARBA00029596"/>
    </source>
</evidence>
<evidence type="ECO:0000256" key="4">
    <source>
        <dbReference type="ARBA" id="ARBA00030169"/>
    </source>
</evidence>
<dbReference type="EMBL" id="BAAFSG010000001">
    <property type="protein sequence ID" value="GAB1255242.1"/>
    <property type="molecule type" value="Genomic_DNA"/>
</dbReference>
<evidence type="ECO:0000256" key="1">
    <source>
        <dbReference type="ARBA" id="ARBA00001968"/>
    </source>
</evidence>
<gene>
    <name evidence="5" type="ORF">Defa_27290</name>
</gene>
<evidence type="ECO:0000313" key="6">
    <source>
        <dbReference type="Proteomes" id="UP001628192"/>
    </source>
</evidence>
<comment type="caution">
    <text evidence="5">The sequence shown here is derived from an EMBL/GenBank/DDBJ whole genome shotgun (WGS) entry which is preliminary data.</text>
</comment>
<dbReference type="SUPFAM" id="SSF89562">
    <property type="entry name" value="RraA-like"/>
    <property type="match status" value="1"/>
</dbReference>
<evidence type="ECO:0000256" key="2">
    <source>
        <dbReference type="ARBA" id="ARBA00016549"/>
    </source>
</evidence>
<dbReference type="PANTHER" id="PTHR33254:SF4">
    <property type="entry name" value="4-HYDROXY-4-METHYL-2-OXOGLUTARATE ALDOLASE 3-RELATED"/>
    <property type="match status" value="1"/>
</dbReference>
<proteinExistence type="predicted"/>
<protein>
    <recommendedName>
        <fullName evidence="2">Putative 4-hydroxy-4-methyl-2-oxoglutarate aldolase</fullName>
    </recommendedName>
    <alternativeName>
        <fullName evidence="3">Regulator of ribonuclease activity homolog</fullName>
    </alternativeName>
    <alternativeName>
        <fullName evidence="4">RraA-like protein</fullName>
    </alternativeName>
</protein>
<dbReference type="RefSeq" id="WP_407845161.1">
    <property type="nucleotide sequence ID" value="NZ_BAAFSG010000001.1"/>
</dbReference>